<keyword evidence="6" id="KW-0689">Ribosomal protein</keyword>
<evidence type="ECO:0000256" key="3">
    <source>
        <dbReference type="ARBA" id="ARBA00023274"/>
    </source>
</evidence>
<protein>
    <recommendedName>
        <fullName evidence="4">RNA-binding protein J2S00_002985</fullName>
    </recommendedName>
    <alternativeName>
        <fullName evidence="4">Ribosomal protein eL8-like</fullName>
    </alternativeName>
</protein>
<dbReference type="HAMAP" id="MF_00574">
    <property type="entry name" value="Ribosomal_eL8_Bact"/>
    <property type="match status" value="1"/>
</dbReference>
<evidence type="ECO:0000313" key="7">
    <source>
        <dbReference type="Proteomes" id="UP001232445"/>
    </source>
</evidence>
<keyword evidence="7" id="KW-1185">Reference proteome</keyword>
<evidence type="ECO:0000256" key="2">
    <source>
        <dbReference type="ARBA" id="ARBA00022884"/>
    </source>
</evidence>
<reference evidence="6 7" key="1">
    <citation type="submission" date="2023-07" db="EMBL/GenBank/DDBJ databases">
        <title>Genomic Encyclopedia of Type Strains, Phase IV (KMG-IV): sequencing the most valuable type-strain genomes for metagenomic binning, comparative biology and taxonomic classification.</title>
        <authorList>
            <person name="Goeker M."/>
        </authorList>
    </citation>
    <scope>NUCLEOTIDE SEQUENCE [LARGE SCALE GENOMIC DNA]</scope>
    <source>
        <strain evidence="6 7">DSM 17740</strain>
    </source>
</reference>
<feature type="domain" description="Ribosomal protein eL8/eL30/eS12/Gadd45" evidence="5">
    <location>
        <begin position="4"/>
        <end position="81"/>
    </location>
</feature>
<dbReference type="PRINTS" id="PR00881">
    <property type="entry name" value="L7ARS6FAMILY"/>
</dbReference>
<proteinExistence type="inferred from homology"/>
<dbReference type="InterPro" id="IPR023460">
    <property type="entry name" value="RNA_bf_YbxF-like"/>
</dbReference>
<dbReference type="InterPro" id="IPR029064">
    <property type="entry name" value="Ribosomal_eL30-like_sf"/>
</dbReference>
<gene>
    <name evidence="6" type="ORF">J2S00_002985</name>
</gene>
<dbReference type="GO" id="GO:0005840">
    <property type="term" value="C:ribosome"/>
    <property type="evidence" value="ECO:0007669"/>
    <property type="project" value="UniProtKB-KW"/>
</dbReference>
<comment type="similarity">
    <text evidence="1 4">Belongs to the eukaryotic ribosomal protein eL8 family.</text>
</comment>
<comment type="caution">
    <text evidence="6">The sequence shown here is derived from an EMBL/GenBank/DDBJ whole genome shotgun (WGS) entry which is preliminary data.</text>
</comment>
<dbReference type="Gene3D" id="3.30.1330.30">
    <property type="match status" value="1"/>
</dbReference>
<accession>A0ABU0CUS9</accession>
<dbReference type="RefSeq" id="WP_307341344.1">
    <property type="nucleotide sequence ID" value="NZ_JAUSUQ010000012.1"/>
</dbReference>
<name>A0ABU0CUS9_9BACI</name>
<dbReference type="Proteomes" id="UP001232445">
    <property type="component" value="Unassembled WGS sequence"/>
</dbReference>
<evidence type="ECO:0000313" key="6">
    <source>
        <dbReference type="EMBL" id="MDQ0340180.1"/>
    </source>
</evidence>
<dbReference type="NCBIfam" id="NF010125">
    <property type="entry name" value="PRK13602.1"/>
    <property type="match status" value="1"/>
</dbReference>
<dbReference type="InterPro" id="IPR004038">
    <property type="entry name" value="Ribosomal_eL8/eL30/eS12/Gad45"/>
</dbReference>
<dbReference type="EMBL" id="JAUSUQ010000012">
    <property type="protein sequence ID" value="MDQ0340180.1"/>
    <property type="molecule type" value="Genomic_DNA"/>
</dbReference>
<dbReference type="Pfam" id="PF01248">
    <property type="entry name" value="Ribosomal_L7Ae"/>
    <property type="match status" value="1"/>
</dbReference>
<organism evidence="6 7">
    <name type="scientific">Caldalkalibacillus uzonensis</name>
    <dbReference type="NCBI Taxonomy" id="353224"/>
    <lineage>
        <taxon>Bacteria</taxon>
        <taxon>Bacillati</taxon>
        <taxon>Bacillota</taxon>
        <taxon>Bacilli</taxon>
        <taxon>Bacillales</taxon>
        <taxon>Bacillaceae</taxon>
        <taxon>Caldalkalibacillus</taxon>
    </lineage>
</organism>
<evidence type="ECO:0000256" key="1">
    <source>
        <dbReference type="ARBA" id="ARBA00007337"/>
    </source>
</evidence>
<keyword evidence="2 4" id="KW-0694">RNA-binding</keyword>
<dbReference type="SUPFAM" id="SSF55315">
    <property type="entry name" value="L30e-like"/>
    <property type="match status" value="1"/>
</dbReference>
<evidence type="ECO:0000259" key="5">
    <source>
        <dbReference type="Pfam" id="PF01248"/>
    </source>
</evidence>
<evidence type="ECO:0000256" key="4">
    <source>
        <dbReference type="HAMAP-Rule" id="MF_00574"/>
    </source>
</evidence>
<dbReference type="InterPro" id="IPR018492">
    <property type="entry name" value="Ribosomal_eL8/Nhp2"/>
</dbReference>
<sequence length="83" mass="9083">MSYEKVKQAQKFKVGLKQTLKAVERGEAEEVIIAQDADPHLISRIQTACENHQVPVSYVDSMRKLGKVCGIDVGAASVVIEKA</sequence>
<dbReference type="PRINTS" id="PR00884">
    <property type="entry name" value="RIBOSOMALHS6"/>
</dbReference>
<keyword evidence="3" id="KW-0687">Ribonucleoprotein</keyword>